<evidence type="ECO:0000313" key="3">
    <source>
        <dbReference type="EMBL" id="PKM87595.1"/>
    </source>
</evidence>
<dbReference type="Gene3D" id="1.10.10.1250">
    <property type="entry name" value="RNA polymerase, subunit delta, N-terminal domain"/>
    <property type="match status" value="1"/>
</dbReference>
<sequence length="352" mass="40848">MMDNLLESIAREKRSEELAKLNAIQIVNTLFSDLMERERDILTRRFGLNGDKNETLEKIGQLHKLTRERVRQIENASIKKIKRLENIGEYLAILKSVVNDLLKEHGGLLRRDYLLDILTVMSLEMASAEDVDVNTSDYEKNRQIYKSRFDFLLSKLLNEDFDLIGETSKFNPSVKIKDEGVDHFEAITEDLITEIEASKKTFTTEEVIALLKNLESYRKHADKLENDGADITSIFKSKTFPDKAEIINKNKTLYSLLQAVKHLERNKFGFWGKADWQEIKPKTINDKIYLVLKNANKPLHFTEIATKINEIKFDHKNANPATVHNELILDERYVLTGRGMYGLREWQTTEKV</sequence>
<proteinExistence type="predicted"/>
<dbReference type="PROSITE" id="PS51913">
    <property type="entry name" value="HTH_HARE"/>
    <property type="match status" value="1"/>
</dbReference>
<dbReference type="Gene3D" id="1.10.10.10">
    <property type="entry name" value="Winged helix-like DNA-binding domain superfamily/Winged helix DNA-binding domain"/>
    <property type="match status" value="1"/>
</dbReference>
<keyword evidence="1" id="KW-0804">Transcription</keyword>
<protein>
    <recommendedName>
        <fullName evidence="2">HTH HARE-type domain-containing protein</fullName>
    </recommendedName>
</protein>
<dbReference type="InterPro" id="IPR000943">
    <property type="entry name" value="RNA_pol_sigma70"/>
</dbReference>
<evidence type="ECO:0000256" key="1">
    <source>
        <dbReference type="ARBA" id="ARBA00023163"/>
    </source>
</evidence>
<reference evidence="3 4" key="1">
    <citation type="journal article" date="2017" name="ISME J.">
        <title>Potential for microbial H2 and metal transformations associated with novel bacteria and archaea in deep terrestrial subsurface sediments.</title>
        <authorList>
            <person name="Hernsdorf A.W."/>
            <person name="Amano Y."/>
            <person name="Miyakawa K."/>
            <person name="Ise K."/>
            <person name="Suzuki Y."/>
            <person name="Anantharaman K."/>
            <person name="Probst A."/>
            <person name="Burstein D."/>
            <person name="Thomas B.C."/>
            <person name="Banfield J.F."/>
        </authorList>
    </citation>
    <scope>NUCLEOTIDE SEQUENCE [LARGE SCALE GENOMIC DNA]</scope>
    <source>
        <strain evidence="3">HGW-Falkowbacteria-2</strain>
    </source>
</reference>
<name>A0A2N2DYQ7_9BACT</name>
<dbReference type="InterPro" id="IPR050239">
    <property type="entry name" value="Sigma-70_RNA_pol_init_factors"/>
</dbReference>
<dbReference type="GO" id="GO:0006352">
    <property type="term" value="P:DNA-templated transcription initiation"/>
    <property type="evidence" value="ECO:0007669"/>
    <property type="project" value="InterPro"/>
</dbReference>
<comment type="caution">
    <text evidence="3">The sequence shown here is derived from an EMBL/GenBank/DDBJ whole genome shotgun (WGS) entry which is preliminary data.</text>
</comment>
<evidence type="ECO:0000259" key="2">
    <source>
        <dbReference type="PROSITE" id="PS51913"/>
    </source>
</evidence>
<dbReference type="Proteomes" id="UP000233325">
    <property type="component" value="Unassembled WGS sequence"/>
</dbReference>
<dbReference type="InterPro" id="IPR007759">
    <property type="entry name" value="Asxl_HARE-HTH"/>
</dbReference>
<dbReference type="InterPro" id="IPR036388">
    <property type="entry name" value="WH-like_DNA-bd_sf"/>
</dbReference>
<dbReference type="PRINTS" id="PR00046">
    <property type="entry name" value="SIGMA70FCT"/>
</dbReference>
<dbReference type="InterPro" id="IPR007630">
    <property type="entry name" value="RNA_pol_sigma70_r4"/>
</dbReference>
<dbReference type="PANTHER" id="PTHR30603:SF47">
    <property type="entry name" value="RNA POLYMERASE SIGMA FACTOR SIGD, CHLOROPLASTIC"/>
    <property type="match status" value="1"/>
</dbReference>
<dbReference type="EMBL" id="PHAH01000039">
    <property type="protein sequence ID" value="PKM87595.1"/>
    <property type="molecule type" value="Genomic_DNA"/>
</dbReference>
<evidence type="ECO:0000313" key="4">
    <source>
        <dbReference type="Proteomes" id="UP000233325"/>
    </source>
</evidence>
<accession>A0A2N2DYQ7</accession>
<dbReference type="AlphaFoldDB" id="A0A2N2DYQ7"/>
<dbReference type="InterPro" id="IPR013324">
    <property type="entry name" value="RNA_pol_sigma_r3/r4-like"/>
</dbReference>
<dbReference type="GO" id="GO:0003700">
    <property type="term" value="F:DNA-binding transcription factor activity"/>
    <property type="evidence" value="ECO:0007669"/>
    <property type="project" value="InterPro"/>
</dbReference>
<dbReference type="PANTHER" id="PTHR30603">
    <property type="entry name" value="RNA POLYMERASE SIGMA FACTOR RPO"/>
    <property type="match status" value="1"/>
</dbReference>
<dbReference type="InterPro" id="IPR038087">
    <property type="entry name" value="RNAP_delta_N_dom_sf"/>
</dbReference>
<dbReference type="SUPFAM" id="SSF88659">
    <property type="entry name" value="Sigma3 and sigma4 domains of RNA polymerase sigma factors"/>
    <property type="match status" value="1"/>
</dbReference>
<feature type="domain" description="HTH HARE-type" evidence="2">
    <location>
        <begin position="282"/>
        <end position="346"/>
    </location>
</feature>
<gene>
    <name evidence="3" type="ORF">CVU83_02840</name>
</gene>
<organism evidence="3 4">
    <name type="scientific">Candidatus Falkowbacteria bacterium HGW-Falkowbacteria-2</name>
    <dbReference type="NCBI Taxonomy" id="2013769"/>
    <lineage>
        <taxon>Bacteria</taxon>
        <taxon>Candidatus Falkowiibacteriota</taxon>
    </lineage>
</organism>
<dbReference type="Pfam" id="PF04545">
    <property type="entry name" value="Sigma70_r4"/>
    <property type="match status" value="1"/>
</dbReference>